<keyword evidence="4" id="KW-0732">Signal</keyword>
<evidence type="ECO:0000259" key="9">
    <source>
        <dbReference type="Pfam" id="PF25198"/>
    </source>
</evidence>
<dbReference type="GO" id="GO:0009847">
    <property type="term" value="P:spore germination"/>
    <property type="evidence" value="ECO:0007669"/>
    <property type="project" value="InterPro"/>
</dbReference>
<dbReference type="Pfam" id="PF05504">
    <property type="entry name" value="Spore_GerAC"/>
    <property type="match status" value="1"/>
</dbReference>
<sequence>MAGIKSLLRVLTVLVLAGLTLMTTGCWDRVEIDERGFVIGIAVDLPRNPKAEKRSAKEAPNKPKGKQRYAVTYQYVLPGRLGSSGGGRASSSSSGGEAFLNATSEGDTLYDIDKQETTRISRSPYYEHMKIIIVSDELSKRPGEFSNVLDFFLRTPEMRRSAKVLVSSGEARAALEIHPETEKLTAIYINSITENSKKTGRMLPATKLGDIHEYLLSNRSFAVQRVVGTGGKEAKVVGASIFHSKSNRMIGFLGPEETEGLNLLTGKFHSGMVKAQVDDGLVVFEASTAKRKIIADVSDPHHIRFTIQLQVEGTIGETFKQMDFQKKETLQKTEKAVVQEIERMEKEAIAKLQKRFKTDAIGLGAYLEENYYKVWKPIQSNWDSGDNLFASSEIALQTSVKIRRAGTINRSTRS</sequence>
<gene>
    <name evidence="10" type="ORF">FPZ49_27140</name>
</gene>
<organism evidence="10 11">
    <name type="scientific">Paenibacillus cremeus</name>
    <dbReference type="NCBI Taxonomy" id="2163881"/>
    <lineage>
        <taxon>Bacteria</taxon>
        <taxon>Bacillati</taxon>
        <taxon>Bacillota</taxon>
        <taxon>Bacilli</taxon>
        <taxon>Bacillales</taxon>
        <taxon>Paenibacillaceae</taxon>
        <taxon>Paenibacillus</taxon>
    </lineage>
</organism>
<dbReference type="InterPro" id="IPR038501">
    <property type="entry name" value="Spore_GerAC_C_sf"/>
</dbReference>
<keyword evidence="11" id="KW-1185">Reference proteome</keyword>
<dbReference type="Pfam" id="PF25198">
    <property type="entry name" value="Spore_GerAC_N"/>
    <property type="match status" value="1"/>
</dbReference>
<dbReference type="Proteomes" id="UP000317036">
    <property type="component" value="Unassembled WGS sequence"/>
</dbReference>
<keyword evidence="3" id="KW-0309">Germination</keyword>
<dbReference type="EMBL" id="VNJI01000047">
    <property type="protein sequence ID" value="TVY06873.1"/>
    <property type="molecule type" value="Genomic_DNA"/>
</dbReference>
<comment type="caution">
    <text evidence="10">The sequence shown here is derived from an EMBL/GenBank/DDBJ whole genome shotgun (WGS) entry which is preliminary data.</text>
</comment>
<dbReference type="PANTHER" id="PTHR35789">
    <property type="entry name" value="SPORE GERMINATION PROTEIN B3"/>
    <property type="match status" value="1"/>
</dbReference>
<evidence type="ECO:0000256" key="5">
    <source>
        <dbReference type="ARBA" id="ARBA00023136"/>
    </source>
</evidence>
<keyword evidence="5" id="KW-0472">Membrane</keyword>
<evidence type="ECO:0000313" key="11">
    <source>
        <dbReference type="Proteomes" id="UP000317036"/>
    </source>
</evidence>
<comment type="similarity">
    <text evidence="2">Belongs to the GerABKC lipoprotein family.</text>
</comment>
<feature type="domain" description="Spore germination GerAC-like C-terminal" evidence="8">
    <location>
        <begin position="238"/>
        <end position="406"/>
    </location>
</feature>
<dbReference type="InterPro" id="IPR008844">
    <property type="entry name" value="Spore_GerAC-like"/>
</dbReference>
<evidence type="ECO:0000259" key="8">
    <source>
        <dbReference type="Pfam" id="PF05504"/>
    </source>
</evidence>
<dbReference type="GO" id="GO:0016020">
    <property type="term" value="C:membrane"/>
    <property type="evidence" value="ECO:0007669"/>
    <property type="project" value="UniProtKB-SubCell"/>
</dbReference>
<name>A0A559K407_9BACL</name>
<evidence type="ECO:0000256" key="1">
    <source>
        <dbReference type="ARBA" id="ARBA00004635"/>
    </source>
</evidence>
<comment type="subcellular location">
    <subcellularLocation>
        <location evidence="1">Membrane</location>
        <topology evidence="1">Lipid-anchor</topology>
    </subcellularLocation>
</comment>
<reference evidence="10 11" key="1">
    <citation type="submission" date="2019-07" db="EMBL/GenBank/DDBJ databases">
        <authorList>
            <person name="Kim J."/>
        </authorList>
    </citation>
    <scope>NUCLEOTIDE SEQUENCE [LARGE SCALE GENOMIC DNA]</scope>
    <source>
        <strain evidence="10 11">JC52</strain>
    </source>
</reference>
<keyword evidence="6" id="KW-0564">Palmitate</keyword>
<evidence type="ECO:0000256" key="7">
    <source>
        <dbReference type="ARBA" id="ARBA00023288"/>
    </source>
</evidence>
<feature type="domain" description="Spore germination protein N-terminal" evidence="9">
    <location>
        <begin position="28"/>
        <end position="223"/>
    </location>
</feature>
<dbReference type="OrthoDB" id="2569624at2"/>
<evidence type="ECO:0000256" key="3">
    <source>
        <dbReference type="ARBA" id="ARBA00022544"/>
    </source>
</evidence>
<evidence type="ECO:0000256" key="4">
    <source>
        <dbReference type="ARBA" id="ARBA00022729"/>
    </source>
</evidence>
<dbReference type="PROSITE" id="PS51257">
    <property type="entry name" value="PROKAR_LIPOPROTEIN"/>
    <property type="match status" value="1"/>
</dbReference>
<accession>A0A559K407</accession>
<keyword evidence="7" id="KW-0449">Lipoprotein</keyword>
<dbReference type="InterPro" id="IPR046953">
    <property type="entry name" value="Spore_GerAC-like_C"/>
</dbReference>
<dbReference type="InterPro" id="IPR057336">
    <property type="entry name" value="GerAC_N"/>
</dbReference>
<evidence type="ECO:0000256" key="6">
    <source>
        <dbReference type="ARBA" id="ARBA00023139"/>
    </source>
</evidence>
<dbReference type="AlphaFoldDB" id="A0A559K407"/>
<proteinExistence type="inferred from homology"/>
<dbReference type="PANTHER" id="PTHR35789:SF1">
    <property type="entry name" value="SPORE GERMINATION PROTEIN B3"/>
    <property type="match status" value="1"/>
</dbReference>
<dbReference type="NCBIfam" id="TIGR02887">
    <property type="entry name" value="spore_ger_x_C"/>
    <property type="match status" value="1"/>
</dbReference>
<dbReference type="RefSeq" id="WP_144853050.1">
    <property type="nucleotide sequence ID" value="NZ_VNJI01000047.1"/>
</dbReference>
<dbReference type="Gene3D" id="3.30.300.210">
    <property type="entry name" value="Nutrient germinant receptor protein C, domain 3"/>
    <property type="match status" value="1"/>
</dbReference>
<evidence type="ECO:0000256" key="2">
    <source>
        <dbReference type="ARBA" id="ARBA00007886"/>
    </source>
</evidence>
<protein>
    <submittedName>
        <fullName evidence="10">Ger(X)C family spore germination protein</fullName>
    </submittedName>
</protein>
<evidence type="ECO:0000313" key="10">
    <source>
        <dbReference type="EMBL" id="TVY06873.1"/>
    </source>
</evidence>